<dbReference type="SUPFAM" id="SSF53756">
    <property type="entry name" value="UDP-Glycosyltransferase/glycogen phosphorylase"/>
    <property type="match status" value="1"/>
</dbReference>
<proteinExistence type="predicted"/>
<dbReference type="RefSeq" id="WP_172310845.1">
    <property type="nucleotide sequence ID" value="NZ_WOEY01000057.1"/>
</dbReference>
<name>A0ABX2BN60_9BURK</name>
<gene>
    <name evidence="2" type="ORF">GNZ12_13725</name>
</gene>
<sequence length="560" mass="64483">MNAADGHALFNRGSELTSETDKAEYCDLLIIDEMLPCDFSPFRSLEYSHYLEHFESSLLLSTEGWHGAYSNLGFAEQLANSGLPEAVKRKIRPFSAFPSIVPKLAYITFLANAWQIYPYLVDRKIPFILQLYPGGQFEIDSKESDSRLRTLLRSELCRKVIVTQNLSRDYLLNRIGCDPRKIEFIYGGVYDTDTGFDFSRDKKLYGRDKRTLDICFVAHRYGDDVKKKGYDQFVAIAKALANEFADVRFHVVGDYTPDQIPLGDVAERIKFHGKKPSSFFRDFYPQMDIIVSVNRPSAEGAGAFDGFPTGACMEAGFRGVVNCISDPLNMNVAFKDNVDVMLVDLDTRKTIERLTTVLRDTDRLYSIARANWLKFIEVFDTNQQLWDRTRVATRELLKYHALIVRPSARMSSMDLSLHAEYRENARQYDSLHKEYINLQKEYLKLQKGYQHLEGEYRGLEADYLNLESGYRNLEDGYRNIEHGYRTLENEYLNLAAGAGEIETARAVIASQSIELASHGPVEQVTFGRAERLLLRLLRSRYLMRMRTMVARMRHRTRDSQ</sequence>
<organism evidence="2 3">
    <name type="scientific">Paraburkholderia solitsugae</name>
    <dbReference type="NCBI Taxonomy" id="2675748"/>
    <lineage>
        <taxon>Bacteria</taxon>
        <taxon>Pseudomonadati</taxon>
        <taxon>Pseudomonadota</taxon>
        <taxon>Betaproteobacteria</taxon>
        <taxon>Burkholderiales</taxon>
        <taxon>Burkholderiaceae</taxon>
        <taxon>Paraburkholderia</taxon>
    </lineage>
</organism>
<keyword evidence="3" id="KW-1185">Reference proteome</keyword>
<dbReference type="EMBL" id="WOEY01000057">
    <property type="protein sequence ID" value="NPT42352.1"/>
    <property type="molecule type" value="Genomic_DNA"/>
</dbReference>
<keyword evidence="1" id="KW-0175">Coiled coil</keyword>
<reference evidence="2 3" key="1">
    <citation type="submission" date="2019-11" db="EMBL/GenBank/DDBJ databases">
        <title>Metabolism of dissolved organic matter in forest soils.</title>
        <authorList>
            <person name="Cyle K.T."/>
            <person name="Wilhelm R.C."/>
            <person name="Martinez C.E."/>
        </authorList>
    </citation>
    <scope>NUCLEOTIDE SEQUENCE [LARGE SCALE GENOMIC DNA]</scope>
    <source>
        <strain evidence="2 3">1N</strain>
    </source>
</reference>
<dbReference type="Gene3D" id="3.40.50.2000">
    <property type="entry name" value="Glycogen Phosphorylase B"/>
    <property type="match status" value="1"/>
</dbReference>
<dbReference type="Proteomes" id="UP000652198">
    <property type="component" value="Unassembled WGS sequence"/>
</dbReference>
<evidence type="ECO:0000313" key="2">
    <source>
        <dbReference type="EMBL" id="NPT42352.1"/>
    </source>
</evidence>
<evidence type="ECO:0000313" key="3">
    <source>
        <dbReference type="Proteomes" id="UP000652198"/>
    </source>
</evidence>
<feature type="coiled-coil region" evidence="1">
    <location>
        <begin position="435"/>
        <end position="490"/>
    </location>
</feature>
<evidence type="ECO:0000256" key="1">
    <source>
        <dbReference type="SAM" id="Coils"/>
    </source>
</evidence>
<accession>A0ABX2BN60</accession>
<protein>
    <recommendedName>
        <fullName evidence="4">Glycosyl transferase family 1 domain-containing protein</fullName>
    </recommendedName>
</protein>
<evidence type="ECO:0008006" key="4">
    <source>
        <dbReference type="Google" id="ProtNLM"/>
    </source>
</evidence>
<comment type="caution">
    <text evidence="2">The sequence shown here is derived from an EMBL/GenBank/DDBJ whole genome shotgun (WGS) entry which is preliminary data.</text>
</comment>